<accession>A0A9N9CLL5</accession>
<organism evidence="2 3">
    <name type="scientific">Ambispora gerdemannii</name>
    <dbReference type="NCBI Taxonomy" id="144530"/>
    <lineage>
        <taxon>Eukaryota</taxon>
        <taxon>Fungi</taxon>
        <taxon>Fungi incertae sedis</taxon>
        <taxon>Mucoromycota</taxon>
        <taxon>Glomeromycotina</taxon>
        <taxon>Glomeromycetes</taxon>
        <taxon>Archaeosporales</taxon>
        <taxon>Ambisporaceae</taxon>
        <taxon>Ambispora</taxon>
    </lineage>
</organism>
<dbReference type="AlphaFoldDB" id="A0A9N9CLL5"/>
<evidence type="ECO:0000313" key="3">
    <source>
        <dbReference type="Proteomes" id="UP000789831"/>
    </source>
</evidence>
<protein>
    <submittedName>
        <fullName evidence="2">2549_t:CDS:1</fullName>
    </submittedName>
</protein>
<evidence type="ECO:0000313" key="2">
    <source>
        <dbReference type="EMBL" id="CAG8606270.1"/>
    </source>
</evidence>
<keyword evidence="1" id="KW-0732">Signal</keyword>
<gene>
    <name evidence="2" type="ORF">AGERDE_LOCUS9358</name>
</gene>
<evidence type="ECO:0000256" key="1">
    <source>
        <dbReference type="SAM" id="SignalP"/>
    </source>
</evidence>
<keyword evidence="3" id="KW-1185">Reference proteome</keyword>
<dbReference type="Proteomes" id="UP000789831">
    <property type="component" value="Unassembled WGS sequence"/>
</dbReference>
<sequence>MFKLALKLVLSLYLVSVIHIITEINATESLLVGNDHYQDINVFRSNTTNEISYPPFTNFHPKDPESNNNELESDDTLFTDDVDGDDDDINAAQRLTRRALIRARRRCQSICVNICTYRRRYRTRRARTQCSTICIEECVRRYRRRFAREGLRKGKVPRSGAEEEKLE</sequence>
<feature type="signal peptide" evidence="1">
    <location>
        <begin position="1"/>
        <end position="26"/>
    </location>
</feature>
<reference evidence="2" key="1">
    <citation type="submission" date="2021-06" db="EMBL/GenBank/DDBJ databases">
        <authorList>
            <person name="Kallberg Y."/>
            <person name="Tangrot J."/>
            <person name="Rosling A."/>
        </authorList>
    </citation>
    <scope>NUCLEOTIDE SEQUENCE</scope>
    <source>
        <strain evidence="2">MT106</strain>
    </source>
</reference>
<name>A0A9N9CLL5_9GLOM</name>
<proteinExistence type="predicted"/>
<feature type="chain" id="PRO_5040222991" evidence="1">
    <location>
        <begin position="27"/>
        <end position="167"/>
    </location>
</feature>
<dbReference type="EMBL" id="CAJVPL010002306">
    <property type="protein sequence ID" value="CAG8606270.1"/>
    <property type="molecule type" value="Genomic_DNA"/>
</dbReference>
<comment type="caution">
    <text evidence="2">The sequence shown here is derived from an EMBL/GenBank/DDBJ whole genome shotgun (WGS) entry which is preliminary data.</text>
</comment>